<reference evidence="5" key="1">
    <citation type="submission" date="2015-11" db="EMBL/GenBank/DDBJ databases">
        <title>De novo transcriptome assembly of four potential Pierce s Disease insect vectors from Arizona vineyards.</title>
        <authorList>
            <person name="Tassone E.E."/>
        </authorList>
    </citation>
    <scope>NUCLEOTIDE SEQUENCE</scope>
</reference>
<dbReference type="PANTHER" id="PTHR13293:SF6">
    <property type="entry name" value="AKIRIN-RELATED"/>
    <property type="match status" value="1"/>
</dbReference>
<evidence type="ECO:0000256" key="1">
    <source>
        <dbReference type="ARBA" id="ARBA00004123"/>
    </source>
</evidence>
<comment type="similarity">
    <text evidence="2">Belongs to the akirin family.</text>
</comment>
<sequence length="198" mass="22549">MACATLKRHLDFDTSFVPNKRPRCSSVNNLLLTNSNSPSSSSTCTAATNQMTTPPCTSTGSGLRSMSMSPSPPPPHRPDLYKSRVNQEKLASKIIDVLRKTRQLEKIQSTNTNFESTDNNEVSVDNSCLQFNPNQPIFTFFQVNLICRKILMDFEKDLRQEYEKILDEKLAEQYDTFAKFSQDQLQKRFNTMTPSYLS</sequence>
<dbReference type="PANTHER" id="PTHR13293">
    <property type="entry name" value="AKIRIN-RELATED"/>
    <property type="match status" value="1"/>
</dbReference>
<evidence type="ECO:0000256" key="2">
    <source>
        <dbReference type="ARBA" id="ARBA00005625"/>
    </source>
</evidence>
<dbReference type="GO" id="GO:0045089">
    <property type="term" value="P:positive regulation of innate immune response"/>
    <property type="evidence" value="ECO:0007669"/>
    <property type="project" value="TreeGrafter"/>
</dbReference>
<evidence type="ECO:0008006" key="6">
    <source>
        <dbReference type="Google" id="ProtNLM"/>
    </source>
</evidence>
<dbReference type="GO" id="GO:0003712">
    <property type="term" value="F:transcription coregulator activity"/>
    <property type="evidence" value="ECO:0007669"/>
    <property type="project" value="TreeGrafter"/>
</dbReference>
<dbReference type="GO" id="GO:0045944">
    <property type="term" value="P:positive regulation of transcription by RNA polymerase II"/>
    <property type="evidence" value="ECO:0007669"/>
    <property type="project" value="TreeGrafter"/>
</dbReference>
<comment type="subcellular location">
    <subcellularLocation>
        <location evidence="1">Nucleus</location>
    </subcellularLocation>
</comment>
<proteinExistence type="inferred from homology"/>
<name>A0A1B6FFW5_9HEMI</name>
<protein>
    <recommendedName>
        <fullName evidence="6">Akirin</fullName>
    </recommendedName>
</protein>
<dbReference type="GO" id="GO:0005634">
    <property type="term" value="C:nucleus"/>
    <property type="evidence" value="ECO:0007669"/>
    <property type="project" value="UniProtKB-SubCell"/>
</dbReference>
<keyword evidence="3" id="KW-0539">Nucleus</keyword>
<accession>A0A1B6FFW5</accession>
<feature type="compositionally biased region" description="Polar residues" evidence="4">
    <location>
        <begin position="43"/>
        <end position="64"/>
    </location>
</feature>
<dbReference type="InterPro" id="IPR024132">
    <property type="entry name" value="Akirin"/>
</dbReference>
<dbReference type="EMBL" id="GECZ01020671">
    <property type="protein sequence ID" value="JAS49098.1"/>
    <property type="molecule type" value="Transcribed_RNA"/>
</dbReference>
<evidence type="ECO:0000313" key="5">
    <source>
        <dbReference type="EMBL" id="JAS49098.1"/>
    </source>
</evidence>
<evidence type="ECO:0000256" key="4">
    <source>
        <dbReference type="SAM" id="MobiDB-lite"/>
    </source>
</evidence>
<dbReference type="GO" id="GO:0000785">
    <property type="term" value="C:chromatin"/>
    <property type="evidence" value="ECO:0007669"/>
    <property type="project" value="TreeGrafter"/>
</dbReference>
<dbReference type="AlphaFoldDB" id="A0A1B6FFW5"/>
<evidence type="ECO:0000256" key="3">
    <source>
        <dbReference type="ARBA" id="ARBA00023242"/>
    </source>
</evidence>
<organism evidence="5">
    <name type="scientific">Cuerna arida</name>
    <dbReference type="NCBI Taxonomy" id="1464854"/>
    <lineage>
        <taxon>Eukaryota</taxon>
        <taxon>Metazoa</taxon>
        <taxon>Ecdysozoa</taxon>
        <taxon>Arthropoda</taxon>
        <taxon>Hexapoda</taxon>
        <taxon>Insecta</taxon>
        <taxon>Pterygota</taxon>
        <taxon>Neoptera</taxon>
        <taxon>Paraneoptera</taxon>
        <taxon>Hemiptera</taxon>
        <taxon>Auchenorrhyncha</taxon>
        <taxon>Membracoidea</taxon>
        <taxon>Cicadellidae</taxon>
        <taxon>Cicadellinae</taxon>
        <taxon>Proconiini</taxon>
        <taxon>Cuerna</taxon>
    </lineage>
</organism>
<gene>
    <name evidence="5" type="ORF">g.1937</name>
</gene>
<feature type="region of interest" description="Disordered" evidence="4">
    <location>
        <begin position="35"/>
        <end position="79"/>
    </location>
</feature>